<dbReference type="Gene3D" id="1.25.40.10">
    <property type="entry name" value="Tetratricopeptide repeat domain"/>
    <property type="match status" value="1"/>
</dbReference>
<accession>A0ABX1PFK3</accession>
<evidence type="ECO:0000313" key="3">
    <source>
        <dbReference type="Proteomes" id="UP000718564"/>
    </source>
</evidence>
<evidence type="ECO:0000313" key="2">
    <source>
        <dbReference type="EMBL" id="NMG23106.1"/>
    </source>
</evidence>
<dbReference type="InterPro" id="IPR011990">
    <property type="entry name" value="TPR-like_helical_dom_sf"/>
</dbReference>
<reference evidence="2 3" key="1">
    <citation type="submission" date="2018-06" db="EMBL/GenBank/DDBJ databases">
        <title>Comparative genomics of Brasilonema spp. strains.</title>
        <authorList>
            <person name="Alvarenga D.O."/>
            <person name="Fiore M.F."/>
            <person name="Varani A.M."/>
        </authorList>
    </citation>
    <scope>NUCLEOTIDE SEQUENCE [LARGE SCALE GENOMIC DNA]</scope>
    <source>
        <strain evidence="2 3">SPC951</strain>
    </source>
</reference>
<keyword evidence="3" id="KW-1185">Reference proteome</keyword>
<proteinExistence type="predicted"/>
<feature type="compositionally biased region" description="Basic and acidic residues" evidence="1">
    <location>
        <begin position="85"/>
        <end position="97"/>
    </location>
</feature>
<gene>
    <name evidence="2" type="ORF">DP116_28370</name>
</gene>
<dbReference type="Proteomes" id="UP000718564">
    <property type="component" value="Unassembled WGS sequence"/>
</dbReference>
<feature type="non-terminal residue" evidence="2">
    <location>
        <position position="275"/>
    </location>
</feature>
<evidence type="ECO:0008006" key="4">
    <source>
        <dbReference type="Google" id="ProtNLM"/>
    </source>
</evidence>
<feature type="region of interest" description="Disordered" evidence="1">
    <location>
        <begin position="77"/>
        <end position="97"/>
    </location>
</feature>
<name>A0ABX1PFK3_9CYAN</name>
<organism evidence="2 3">
    <name type="scientific">Brasilonema bromeliae SPC951</name>
    <dbReference type="NCBI Taxonomy" id="385972"/>
    <lineage>
        <taxon>Bacteria</taxon>
        <taxon>Bacillati</taxon>
        <taxon>Cyanobacteriota</taxon>
        <taxon>Cyanophyceae</taxon>
        <taxon>Nostocales</taxon>
        <taxon>Scytonemataceae</taxon>
        <taxon>Brasilonema</taxon>
        <taxon>Bromeliae group (in: Brasilonema)</taxon>
    </lineage>
</organism>
<comment type="caution">
    <text evidence="2">The sequence shown here is derived from an EMBL/GenBank/DDBJ whole genome shotgun (WGS) entry which is preliminary data.</text>
</comment>
<evidence type="ECO:0000256" key="1">
    <source>
        <dbReference type="SAM" id="MobiDB-lite"/>
    </source>
</evidence>
<sequence>MNEQRQQDYLNLIQLLLNCRSDDEIREILPANQELLDVDFLQTVEAEAQKFSQQGDENTANRLQGLAMQLGEALNLTPQPPSLVGKEENSKPLKKQEEEWKRGLQSLSEEERQTYFQFLMQVLQATADSSGNSQVVYPLLANNTDKLDGVLVEILRRWGTNRLREAQADVAKSIAGYVVNFSNLIAQFPLGNKVSNIEIAITGYEVALTVYTQQAFPVDWAGMQNNLANAYSIRIAGERAENLERVIAYYQQALKVRTFDAFPVDWAGTQNNLAN</sequence>
<protein>
    <recommendedName>
        <fullName evidence="4">Tetratricopeptide repeat protein</fullName>
    </recommendedName>
</protein>
<dbReference type="EMBL" id="QMEB01000435">
    <property type="protein sequence ID" value="NMG23106.1"/>
    <property type="molecule type" value="Genomic_DNA"/>
</dbReference>